<dbReference type="InterPro" id="IPR036770">
    <property type="entry name" value="Ankyrin_rpt-contain_sf"/>
</dbReference>
<dbReference type="Pfam" id="PF12796">
    <property type="entry name" value="Ank_2"/>
    <property type="match status" value="1"/>
</dbReference>
<name>A0A150G4L9_GONPE</name>
<organism evidence="6 7">
    <name type="scientific">Gonium pectorale</name>
    <name type="common">Green alga</name>
    <dbReference type="NCBI Taxonomy" id="33097"/>
    <lineage>
        <taxon>Eukaryota</taxon>
        <taxon>Viridiplantae</taxon>
        <taxon>Chlorophyta</taxon>
        <taxon>core chlorophytes</taxon>
        <taxon>Chlorophyceae</taxon>
        <taxon>CS clade</taxon>
        <taxon>Chlamydomonadales</taxon>
        <taxon>Volvocaceae</taxon>
        <taxon>Gonium</taxon>
    </lineage>
</organism>
<feature type="repeat" description="ANK" evidence="3">
    <location>
        <begin position="180"/>
        <end position="212"/>
    </location>
</feature>
<accession>A0A150G4L9</accession>
<keyword evidence="7" id="KW-1185">Reference proteome</keyword>
<feature type="coiled-coil region" evidence="4">
    <location>
        <begin position="110"/>
        <end position="148"/>
    </location>
</feature>
<dbReference type="PROSITE" id="PS50088">
    <property type="entry name" value="ANK_REPEAT"/>
    <property type="match status" value="2"/>
</dbReference>
<protein>
    <submittedName>
        <fullName evidence="6">Uncharacterized protein</fullName>
    </submittedName>
</protein>
<dbReference type="Gene3D" id="3.40.50.300">
    <property type="entry name" value="P-loop containing nucleotide triphosphate hydrolases"/>
    <property type="match status" value="1"/>
</dbReference>
<dbReference type="PROSITE" id="PS50297">
    <property type="entry name" value="ANK_REP_REGION"/>
    <property type="match status" value="2"/>
</dbReference>
<evidence type="ECO:0000256" key="3">
    <source>
        <dbReference type="PROSITE-ProRule" id="PRU00023"/>
    </source>
</evidence>
<dbReference type="STRING" id="33097.A0A150G4L9"/>
<dbReference type="AlphaFoldDB" id="A0A150G4L9"/>
<dbReference type="EMBL" id="LSYV01000062">
    <property type="protein sequence ID" value="KXZ44826.1"/>
    <property type="molecule type" value="Genomic_DNA"/>
</dbReference>
<keyword evidence="2 3" id="KW-0040">ANK repeat</keyword>
<evidence type="ECO:0000256" key="2">
    <source>
        <dbReference type="ARBA" id="ARBA00023043"/>
    </source>
</evidence>
<dbReference type="OrthoDB" id="426293at2759"/>
<dbReference type="Gene3D" id="1.25.40.20">
    <property type="entry name" value="Ankyrin repeat-containing domain"/>
    <property type="match status" value="1"/>
</dbReference>
<feature type="compositionally biased region" description="Low complexity" evidence="5">
    <location>
        <begin position="33"/>
        <end position="74"/>
    </location>
</feature>
<reference evidence="7" key="1">
    <citation type="journal article" date="2016" name="Nat. Commun.">
        <title>The Gonium pectorale genome demonstrates co-option of cell cycle regulation during the evolution of multicellularity.</title>
        <authorList>
            <person name="Hanschen E.R."/>
            <person name="Marriage T.N."/>
            <person name="Ferris P.J."/>
            <person name="Hamaji T."/>
            <person name="Toyoda A."/>
            <person name="Fujiyama A."/>
            <person name="Neme R."/>
            <person name="Noguchi H."/>
            <person name="Minakuchi Y."/>
            <person name="Suzuki M."/>
            <person name="Kawai-Toyooka H."/>
            <person name="Smith D.R."/>
            <person name="Sparks H."/>
            <person name="Anderson J."/>
            <person name="Bakaric R."/>
            <person name="Luria V."/>
            <person name="Karger A."/>
            <person name="Kirschner M.W."/>
            <person name="Durand P.M."/>
            <person name="Michod R.E."/>
            <person name="Nozaki H."/>
            <person name="Olson B.J."/>
        </authorList>
    </citation>
    <scope>NUCLEOTIDE SEQUENCE [LARGE SCALE GENOMIC DNA]</scope>
    <source>
        <strain evidence="7">NIES-2863</strain>
    </source>
</reference>
<evidence type="ECO:0000313" key="7">
    <source>
        <dbReference type="Proteomes" id="UP000075714"/>
    </source>
</evidence>
<dbReference type="InterPro" id="IPR027417">
    <property type="entry name" value="P-loop_NTPase"/>
</dbReference>
<feature type="compositionally biased region" description="Acidic residues" evidence="5">
    <location>
        <begin position="75"/>
        <end position="85"/>
    </location>
</feature>
<gene>
    <name evidence="6" type="ORF">GPECTOR_61g779</name>
</gene>
<dbReference type="PANTHER" id="PTHR24171:SF9">
    <property type="entry name" value="ANKYRIN REPEAT DOMAIN-CONTAINING PROTEIN 39"/>
    <property type="match status" value="1"/>
</dbReference>
<keyword evidence="1" id="KW-0677">Repeat</keyword>
<evidence type="ECO:0000256" key="5">
    <source>
        <dbReference type="SAM" id="MobiDB-lite"/>
    </source>
</evidence>
<comment type="caution">
    <text evidence="6">The sequence shown here is derived from an EMBL/GenBank/DDBJ whole genome shotgun (WGS) entry which is preliminary data.</text>
</comment>
<dbReference type="PANTHER" id="PTHR24171">
    <property type="entry name" value="ANKYRIN REPEAT DOMAIN-CONTAINING PROTEIN 39-RELATED"/>
    <property type="match status" value="1"/>
</dbReference>
<dbReference type="SUPFAM" id="SSF48403">
    <property type="entry name" value="Ankyrin repeat"/>
    <property type="match status" value="1"/>
</dbReference>
<dbReference type="SMART" id="SM00248">
    <property type="entry name" value="ANK"/>
    <property type="match status" value="2"/>
</dbReference>
<keyword evidence="4" id="KW-0175">Coiled coil</keyword>
<evidence type="ECO:0000256" key="1">
    <source>
        <dbReference type="ARBA" id="ARBA00022737"/>
    </source>
</evidence>
<sequence length="569" mass="59328">MAVRGTATGAAAGGPAGARSLKAAAGTGGVKGGATAKSTATAKGSAASGAKGTKKAAAPETARSAGARAAATAEAEAEAGPDPAEEAARRAELEAKAAAEMEALRAAAWRAQLEAERRREAERRKAREEEAARRKEEASLRKALLEAAYDGDDDGLRAGLQRAAAAGLLGPDPAETADGHGNTLLSEAAAGGSASTVQMLLKLGVDPNSRGEFGRTPLWRAAFLGKAEVVPLLLEGGADPRIGNEGGELPVHVAPPELKETLGAWDTAATDRMAAQIEARRAERAGAAAAQRQAAVRGAEEGVSGAEASHERAQSQLKCARMELEKRIHEYDICVEERKPEGLTQVALDQVHAAEAVVAEARAHAAEAAEALDAARLALRRQQQEAAAAGDGEDGEAPPPGVPVAIKALHDVLVRDVGGLIAASGRWPLVLDSSGQASVFLRYQDTNYVNALSSAHMAPPRLRRSLLGGLRYGKPLVLDLQDCDLWPEMPAAFDRVQPGLLAALLDRSLLSGERYTSLIRPEEDGDEYEPSRFSEGRLRAFSFVVLCSAARPNPALLEAMYVLRVVLSG</sequence>
<dbReference type="InterPro" id="IPR002110">
    <property type="entry name" value="Ankyrin_rpt"/>
</dbReference>
<evidence type="ECO:0000256" key="4">
    <source>
        <dbReference type="SAM" id="Coils"/>
    </source>
</evidence>
<feature type="compositionally biased region" description="Low complexity" evidence="5">
    <location>
        <begin position="1"/>
        <end position="10"/>
    </location>
</feature>
<feature type="region of interest" description="Disordered" evidence="5">
    <location>
        <begin position="1"/>
        <end position="94"/>
    </location>
</feature>
<evidence type="ECO:0000313" key="6">
    <source>
        <dbReference type="EMBL" id="KXZ44826.1"/>
    </source>
</evidence>
<dbReference type="Proteomes" id="UP000075714">
    <property type="component" value="Unassembled WGS sequence"/>
</dbReference>
<proteinExistence type="predicted"/>
<feature type="repeat" description="ANK" evidence="3">
    <location>
        <begin position="213"/>
        <end position="245"/>
    </location>
</feature>